<dbReference type="SUPFAM" id="SSF55073">
    <property type="entry name" value="Nucleotide cyclase"/>
    <property type="match status" value="1"/>
</dbReference>
<dbReference type="SUPFAM" id="SSF55781">
    <property type="entry name" value="GAF domain-like"/>
    <property type="match status" value="1"/>
</dbReference>
<dbReference type="InterPro" id="IPR035919">
    <property type="entry name" value="EAL_sf"/>
</dbReference>
<dbReference type="Gene3D" id="3.20.20.450">
    <property type="entry name" value="EAL domain"/>
    <property type="match status" value="1"/>
</dbReference>
<dbReference type="CDD" id="cd01948">
    <property type="entry name" value="EAL"/>
    <property type="match status" value="1"/>
</dbReference>
<feature type="domain" description="EAL" evidence="1">
    <location>
        <begin position="465"/>
        <end position="718"/>
    </location>
</feature>
<dbReference type="InterPro" id="IPR029016">
    <property type="entry name" value="GAF-like_dom_sf"/>
</dbReference>
<dbReference type="InterPro" id="IPR050706">
    <property type="entry name" value="Cyclic-di-GMP_PDE-like"/>
</dbReference>
<dbReference type="PROSITE" id="PS50883">
    <property type="entry name" value="EAL"/>
    <property type="match status" value="1"/>
</dbReference>
<dbReference type="NCBIfam" id="TIGR00254">
    <property type="entry name" value="GGDEF"/>
    <property type="match status" value="1"/>
</dbReference>
<dbReference type="PANTHER" id="PTHR33121:SF70">
    <property type="entry name" value="SIGNALING PROTEIN YKOW"/>
    <property type="match status" value="1"/>
</dbReference>
<accession>A0ABW6WBB9</accession>
<dbReference type="Pfam" id="PF00990">
    <property type="entry name" value="GGDEF"/>
    <property type="match status" value="1"/>
</dbReference>
<evidence type="ECO:0000259" key="2">
    <source>
        <dbReference type="PROSITE" id="PS50887"/>
    </source>
</evidence>
<feature type="domain" description="GGDEF" evidence="2">
    <location>
        <begin position="324"/>
        <end position="456"/>
    </location>
</feature>
<dbReference type="CDD" id="cd01949">
    <property type="entry name" value="GGDEF"/>
    <property type="match status" value="1"/>
</dbReference>
<dbReference type="InterPro" id="IPR001633">
    <property type="entry name" value="EAL_dom"/>
</dbReference>
<evidence type="ECO:0000259" key="1">
    <source>
        <dbReference type="PROSITE" id="PS50883"/>
    </source>
</evidence>
<dbReference type="InterPro" id="IPR043128">
    <property type="entry name" value="Rev_trsase/Diguanyl_cyclase"/>
</dbReference>
<dbReference type="EMBL" id="JBIAZU010000002">
    <property type="protein sequence ID" value="MFF5289605.1"/>
    <property type="molecule type" value="Genomic_DNA"/>
</dbReference>
<dbReference type="SMART" id="SM00052">
    <property type="entry name" value="EAL"/>
    <property type="match status" value="1"/>
</dbReference>
<dbReference type="RefSeq" id="WP_020518330.1">
    <property type="nucleotide sequence ID" value="NZ_JBIAZU010000002.1"/>
</dbReference>
<dbReference type="SUPFAM" id="SSF141868">
    <property type="entry name" value="EAL domain-like"/>
    <property type="match status" value="1"/>
</dbReference>
<keyword evidence="4" id="KW-1185">Reference proteome</keyword>
<proteinExistence type="predicted"/>
<comment type="caution">
    <text evidence="3">The sequence shown here is derived from an EMBL/GenBank/DDBJ whole genome shotgun (WGS) entry which is preliminary data.</text>
</comment>
<name>A0ABW6WBB9_9ACTN</name>
<dbReference type="Gene3D" id="3.30.70.270">
    <property type="match status" value="1"/>
</dbReference>
<dbReference type="InterPro" id="IPR000160">
    <property type="entry name" value="GGDEF_dom"/>
</dbReference>
<organism evidence="3 4">
    <name type="scientific">Paractinoplanes globisporus</name>
    <dbReference type="NCBI Taxonomy" id="113565"/>
    <lineage>
        <taxon>Bacteria</taxon>
        <taxon>Bacillati</taxon>
        <taxon>Actinomycetota</taxon>
        <taxon>Actinomycetes</taxon>
        <taxon>Micromonosporales</taxon>
        <taxon>Micromonosporaceae</taxon>
        <taxon>Paractinoplanes</taxon>
    </lineage>
</organism>
<dbReference type="Gene3D" id="3.30.450.40">
    <property type="match status" value="1"/>
</dbReference>
<dbReference type="SMART" id="SM00267">
    <property type="entry name" value="GGDEF"/>
    <property type="match status" value="1"/>
</dbReference>
<protein>
    <submittedName>
        <fullName evidence="3">Bifunctional diguanylate cyclase/phosphodiesterase</fullName>
    </submittedName>
</protein>
<reference evidence="3 4" key="1">
    <citation type="submission" date="2024-10" db="EMBL/GenBank/DDBJ databases">
        <title>The Natural Products Discovery Center: Release of the First 8490 Sequenced Strains for Exploring Actinobacteria Biosynthetic Diversity.</title>
        <authorList>
            <person name="Kalkreuter E."/>
            <person name="Kautsar S.A."/>
            <person name="Yang D."/>
            <person name="Bader C.D."/>
            <person name="Teijaro C.N."/>
            <person name="Fluegel L."/>
            <person name="Davis C.M."/>
            <person name="Simpson J.R."/>
            <person name="Lauterbach L."/>
            <person name="Steele A.D."/>
            <person name="Gui C."/>
            <person name="Meng S."/>
            <person name="Li G."/>
            <person name="Viehrig K."/>
            <person name="Ye F."/>
            <person name="Su P."/>
            <person name="Kiefer A.F."/>
            <person name="Nichols A."/>
            <person name="Cepeda A.J."/>
            <person name="Yan W."/>
            <person name="Fan B."/>
            <person name="Jiang Y."/>
            <person name="Adhikari A."/>
            <person name="Zheng C.-J."/>
            <person name="Schuster L."/>
            <person name="Cowan T.M."/>
            <person name="Smanski M.J."/>
            <person name="Chevrette M.G."/>
            <person name="De Carvalho L.P.S."/>
            <person name="Shen B."/>
        </authorList>
    </citation>
    <scope>NUCLEOTIDE SEQUENCE [LARGE SCALE GENOMIC DNA]</scope>
    <source>
        <strain evidence="3 4">NPDC000087</strain>
    </source>
</reference>
<dbReference type="PANTHER" id="PTHR33121">
    <property type="entry name" value="CYCLIC DI-GMP PHOSPHODIESTERASE PDEF"/>
    <property type="match status" value="1"/>
</dbReference>
<dbReference type="Proteomes" id="UP001602245">
    <property type="component" value="Unassembled WGS sequence"/>
</dbReference>
<gene>
    <name evidence="3" type="ORF">ACFY35_09210</name>
</gene>
<evidence type="ECO:0000313" key="3">
    <source>
        <dbReference type="EMBL" id="MFF5289605.1"/>
    </source>
</evidence>
<dbReference type="PROSITE" id="PS50887">
    <property type="entry name" value="GGDEF"/>
    <property type="match status" value="1"/>
</dbReference>
<dbReference type="InterPro" id="IPR029787">
    <property type="entry name" value="Nucleotide_cyclase"/>
</dbReference>
<dbReference type="Pfam" id="PF00563">
    <property type="entry name" value="EAL"/>
    <property type="match status" value="1"/>
</dbReference>
<sequence length="729" mass="78148">MTDQWSASQLTEYFATISGSDEENVVVQLAVERAAEVLDAEIAAVVIDGTVRAAWGLGAGGAGGELLSTLAFARSVELPGVGSMHTFAARLGRGTPDFLVVGRRETALEGAERQTVQAMAQLLSLVLRNVRALTAERTMREHELRLVAELRARQRLLEQLLTIQQAVSARRPLPEVLDAVTAGAAELLNGSSVVLVLAEPGAAHELAVVSGDAGPGDAVLDVARESISTGSHVSHDVPAQRFGLIATPVSVGGTIAGSLVAVIDGGAGGEQVDLLVAFAQQASLALTDARTVAAVRQAHHDPVTGLPNRTLFLERLRDALAERRDDIVLFIDLDRFKAVNDSLGHAAGDELLAAVSRRISERLRPTDTAARIGGDEFAVLLRDASLETAVAAAERLIDSLRQPFRIASRDVLIGASVGVADRCAGADNADDLLSNADVAMYAAKKGGASQVVVFEPRMLTETVAGLDMLADLQRALHQDDLELHYQPLVDLGSLRPIGMEGLMRWTCPRRGLVAPAEFIPLAEESNLIVELGRWALGEGTRQLAQWLPRFPALRLNLNIAPRQLLDRDFVPHVADVLRTEGVPAAALTLELTETAMMKDPDTAAHQMRQLKELGVNLSVDDFGTGYSSLSYLRRFPVDELKIDRSFVGSMNQNPEDLAVVRMVIELGRALRLQTVAEGIEDADQLAVLRRLGCHLGQGYHLARPLPAQAATKHLHAHLNSRLSHTARAA</sequence>
<evidence type="ECO:0000313" key="4">
    <source>
        <dbReference type="Proteomes" id="UP001602245"/>
    </source>
</evidence>